<evidence type="ECO:0000313" key="3">
    <source>
        <dbReference type="EMBL" id="GAA5033383.1"/>
    </source>
</evidence>
<organism evidence="3 4">
    <name type="scientific">Terrabacter aeriphilus</name>
    <dbReference type="NCBI Taxonomy" id="515662"/>
    <lineage>
        <taxon>Bacteria</taxon>
        <taxon>Bacillati</taxon>
        <taxon>Actinomycetota</taxon>
        <taxon>Actinomycetes</taxon>
        <taxon>Micrococcales</taxon>
        <taxon>Intrasporangiaceae</taxon>
        <taxon>Terrabacter</taxon>
    </lineage>
</organism>
<dbReference type="Proteomes" id="UP001500427">
    <property type="component" value="Unassembled WGS sequence"/>
</dbReference>
<keyword evidence="2" id="KW-0812">Transmembrane</keyword>
<evidence type="ECO:0000313" key="4">
    <source>
        <dbReference type="Proteomes" id="UP001500427"/>
    </source>
</evidence>
<sequence length="78" mass="8619">MFGGAAVAAWMTVLFLSLAVWEWLSSSLESRGWAAVVVMAVWEIVAAVLTMIGPCTTRQIQGDNERPRRDPRGHRAHP</sequence>
<feature type="transmembrane region" description="Helical" evidence="2">
    <location>
        <begin position="35"/>
        <end position="56"/>
    </location>
</feature>
<keyword evidence="2" id="KW-0472">Membrane</keyword>
<feature type="region of interest" description="Disordered" evidence="1">
    <location>
        <begin position="58"/>
        <end position="78"/>
    </location>
</feature>
<protein>
    <submittedName>
        <fullName evidence="3">Uncharacterized protein</fullName>
    </submittedName>
</protein>
<dbReference type="Pfam" id="PF07332">
    <property type="entry name" value="Phage_holin_3_6"/>
    <property type="match status" value="1"/>
</dbReference>
<evidence type="ECO:0000256" key="1">
    <source>
        <dbReference type="SAM" id="MobiDB-lite"/>
    </source>
</evidence>
<evidence type="ECO:0000256" key="2">
    <source>
        <dbReference type="SAM" id="Phobius"/>
    </source>
</evidence>
<dbReference type="InterPro" id="IPR009937">
    <property type="entry name" value="Phage_holin_3_6"/>
</dbReference>
<accession>A0ABP9JJS5</accession>
<dbReference type="EMBL" id="BAABIW010000022">
    <property type="protein sequence ID" value="GAA5033383.1"/>
    <property type="molecule type" value="Genomic_DNA"/>
</dbReference>
<proteinExistence type="predicted"/>
<gene>
    <name evidence="3" type="ORF">GCM10023258_33180</name>
</gene>
<keyword evidence="4" id="KW-1185">Reference proteome</keyword>
<reference evidence="4" key="1">
    <citation type="journal article" date="2019" name="Int. J. Syst. Evol. Microbiol.">
        <title>The Global Catalogue of Microorganisms (GCM) 10K type strain sequencing project: providing services to taxonomists for standard genome sequencing and annotation.</title>
        <authorList>
            <consortium name="The Broad Institute Genomics Platform"/>
            <consortium name="The Broad Institute Genome Sequencing Center for Infectious Disease"/>
            <person name="Wu L."/>
            <person name="Ma J."/>
        </authorList>
    </citation>
    <scope>NUCLEOTIDE SEQUENCE [LARGE SCALE GENOMIC DNA]</scope>
    <source>
        <strain evidence="4">JCM 17687</strain>
    </source>
</reference>
<keyword evidence="2" id="KW-1133">Transmembrane helix</keyword>
<comment type="caution">
    <text evidence="3">The sequence shown here is derived from an EMBL/GenBank/DDBJ whole genome shotgun (WGS) entry which is preliminary data.</text>
</comment>
<name>A0ABP9JJS5_9MICO</name>